<evidence type="ECO:0000313" key="3">
    <source>
        <dbReference type="Proteomes" id="UP000249081"/>
    </source>
</evidence>
<reference evidence="3" key="1">
    <citation type="submission" date="2018-04" db="EMBL/GenBank/DDBJ databases">
        <authorList>
            <person name="Cornet L."/>
        </authorList>
    </citation>
    <scope>NUCLEOTIDE SEQUENCE [LARGE SCALE GENOMIC DNA]</scope>
</reference>
<dbReference type="AlphaFoldDB" id="A0A2W4WF79"/>
<accession>A0A2W4WF79</accession>
<comment type="caution">
    <text evidence="2">The sequence shown here is derived from an EMBL/GenBank/DDBJ whole genome shotgun (WGS) entry which is preliminary data.</text>
</comment>
<feature type="domain" description="DUF4007" evidence="1">
    <location>
        <begin position="16"/>
        <end position="301"/>
    </location>
</feature>
<gene>
    <name evidence="2" type="ORF">DCF17_10105</name>
</gene>
<evidence type="ECO:0000313" key="2">
    <source>
        <dbReference type="EMBL" id="PZO41827.1"/>
    </source>
</evidence>
<evidence type="ECO:0000259" key="1">
    <source>
        <dbReference type="Pfam" id="PF13182"/>
    </source>
</evidence>
<dbReference type="InterPro" id="IPR025248">
    <property type="entry name" value="DUF4007"/>
</dbReference>
<name>A0A2W4WF79_9CYAN</name>
<reference evidence="2 3" key="2">
    <citation type="submission" date="2018-06" db="EMBL/GenBank/DDBJ databases">
        <title>Metagenomic assembly of (sub)arctic Cyanobacteria and their associated microbiome from non-axenic cultures.</title>
        <authorList>
            <person name="Baurain D."/>
        </authorList>
    </citation>
    <scope>NUCLEOTIDE SEQUENCE [LARGE SCALE GENOMIC DNA]</scope>
    <source>
        <strain evidence="2">ULC041bin1</strain>
    </source>
</reference>
<dbReference type="Pfam" id="PF13182">
    <property type="entry name" value="DUF4007"/>
    <property type="match status" value="1"/>
</dbReference>
<dbReference type="Proteomes" id="UP000249081">
    <property type="component" value="Unassembled WGS sequence"/>
</dbReference>
<dbReference type="EMBL" id="QBMN01000058">
    <property type="protein sequence ID" value="PZO41827.1"/>
    <property type="molecule type" value="Genomic_DNA"/>
</dbReference>
<organism evidence="2 3">
    <name type="scientific">Shackletoniella antarctica</name>
    <dbReference type="NCBI Taxonomy" id="268115"/>
    <lineage>
        <taxon>Bacteria</taxon>
        <taxon>Bacillati</taxon>
        <taxon>Cyanobacteriota</taxon>
        <taxon>Cyanophyceae</taxon>
        <taxon>Oculatellales</taxon>
        <taxon>Oculatellaceae</taxon>
        <taxon>Shackletoniella</taxon>
    </lineage>
</organism>
<sequence>MGKVTVKEKPKATAVFARHETFHPRFGWLKKGYDLAVADPNIFLREDAPVLLGVGKNMVRSIRYWCSAFKVLAETERQIVPTQLGQQLLSDDGWDPFLENPASLWLLHWNLLKAPCTATAWAYAFGEFQAAEFTAERLVDDLRDYANGFSASIADSSLRKDVSCILRMYADQESKKGPTEDSIDCPFTALRLLYSVGDGRRYEFQVGPKETLPAELVVAACLEFAGVSENESSAMGVSRLAHLEGSPGRVFKLSEAAIAEAIEQVARRREDLFISDSAGLLQLQYEGDPLEMSEAILDEYFAA</sequence>
<protein>
    <submittedName>
        <fullName evidence="2">DUF4007 domain-containing protein</fullName>
    </submittedName>
</protein>
<proteinExistence type="predicted"/>